<proteinExistence type="predicted"/>
<comment type="caution">
    <text evidence="2">The sequence shown here is derived from an EMBL/GenBank/DDBJ whole genome shotgun (WGS) entry which is preliminary data.</text>
</comment>
<name>A0A2T6ZFL2_TUBBO</name>
<gene>
    <name evidence="2" type="ORF">B9Z19DRAFT_1133590</name>
</gene>
<dbReference type="Proteomes" id="UP000244722">
    <property type="component" value="Unassembled WGS sequence"/>
</dbReference>
<organism evidence="2 3">
    <name type="scientific">Tuber borchii</name>
    <name type="common">White truffle</name>
    <dbReference type="NCBI Taxonomy" id="42251"/>
    <lineage>
        <taxon>Eukaryota</taxon>
        <taxon>Fungi</taxon>
        <taxon>Dikarya</taxon>
        <taxon>Ascomycota</taxon>
        <taxon>Pezizomycotina</taxon>
        <taxon>Pezizomycetes</taxon>
        <taxon>Pezizales</taxon>
        <taxon>Tuberaceae</taxon>
        <taxon>Tuber</taxon>
    </lineage>
</organism>
<evidence type="ECO:0000313" key="2">
    <source>
        <dbReference type="EMBL" id="PUU74246.1"/>
    </source>
</evidence>
<evidence type="ECO:0000256" key="1">
    <source>
        <dbReference type="SAM" id="MobiDB-lite"/>
    </source>
</evidence>
<dbReference type="OrthoDB" id="5400463at2759"/>
<keyword evidence="3" id="KW-1185">Reference proteome</keyword>
<sequence>ESQDASQESAKSFDFSQSAFARALRGLDAESVTFDDSLDLTLEQEQESAANPDLASRLSLNLDDFQEDQAAAGENVRQNGDEVI</sequence>
<feature type="region of interest" description="Disordered" evidence="1">
    <location>
        <begin position="60"/>
        <end position="84"/>
    </location>
</feature>
<accession>A0A2T6ZFL2</accession>
<dbReference type="EMBL" id="NESQ01000311">
    <property type="protein sequence ID" value="PUU74246.1"/>
    <property type="molecule type" value="Genomic_DNA"/>
</dbReference>
<evidence type="ECO:0000313" key="3">
    <source>
        <dbReference type="Proteomes" id="UP000244722"/>
    </source>
</evidence>
<reference evidence="2 3" key="1">
    <citation type="submission" date="2017-04" db="EMBL/GenBank/DDBJ databases">
        <title>Draft genome sequence of Tuber borchii Vittad., a whitish edible truffle.</title>
        <authorList>
            <consortium name="DOE Joint Genome Institute"/>
            <person name="Murat C."/>
            <person name="Kuo A."/>
            <person name="Barry K.W."/>
            <person name="Clum A."/>
            <person name="Dockter R.B."/>
            <person name="Fauchery L."/>
            <person name="Iotti M."/>
            <person name="Kohler A."/>
            <person name="Labutti K."/>
            <person name="Lindquist E.A."/>
            <person name="Lipzen A."/>
            <person name="Ohm R.A."/>
            <person name="Wang M."/>
            <person name="Grigoriev I.V."/>
            <person name="Zambonelli A."/>
            <person name="Martin F.M."/>
        </authorList>
    </citation>
    <scope>NUCLEOTIDE SEQUENCE [LARGE SCALE GENOMIC DNA]</scope>
    <source>
        <strain evidence="2 3">Tbo3840</strain>
    </source>
</reference>
<protein>
    <submittedName>
        <fullName evidence="2">Uncharacterized protein</fullName>
    </submittedName>
</protein>
<feature type="non-terminal residue" evidence="2">
    <location>
        <position position="1"/>
    </location>
</feature>
<dbReference type="AlphaFoldDB" id="A0A2T6ZFL2"/>